<organism evidence="2 3">
    <name type="scientific">Demequina zhanjiangensis</name>
    <dbReference type="NCBI Taxonomy" id="3051659"/>
    <lineage>
        <taxon>Bacteria</taxon>
        <taxon>Bacillati</taxon>
        <taxon>Actinomycetota</taxon>
        <taxon>Actinomycetes</taxon>
        <taxon>Micrococcales</taxon>
        <taxon>Demequinaceae</taxon>
        <taxon>Demequina</taxon>
    </lineage>
</organism>
<dbReference type="Proteomes" id="UP001172738">
    <property type="component" value="Unassembled WGS sequence"/>
</dbReference>
<dbReference type="PANTHER" id="PTHR22642">
    <property type="entry name" value="IMIDAZOLONEPROPIONASE"/>
    <property type="match status" value="1"/>
</dbReference>
<dbReference type="InterPro" id="IPR011059">
    <property type="entry name" value="Metal-dep_hydrolase_composite"/>
</dbReference>
<dbReference type="InterPro" id="IPR013108">
    <property type="entry name" value="Amidohydro_3"/>
</dbReference>
<dbReference type="Gene3D" id="2.30.40.10">
    <property type="entry name" value="Urease, subunit C, domain 1"/>
    <property type="match status" value="1"/>
</dbReference>
<evidence type="ECO:0000313" key="3">
    <source>
        <dbReference type="Proteomes" id="UP001172738"/>
    </source>
</evidence>
<reference evidence="2" key="1">
    <citation type="submission" date="2023-06" db="EMBL/GenBank/DDBJ databases">
        <title>SYSU T00b26.</title>
        <authorList>
            <person name="Gao L."/>
            <person name="Fang B.-Z."/>
            <person name="Li W.-J."/>
        </authorList>
    </citation>
    <scope>NUCLEOTIDE SEQUENCE</scope>
    <source>
        <strain evidence="2">SYSU T00b26</strain>
    </source>
</reference>
<dbReference type="PANTHER" id="PTHR22642:SF2">
    <property type="entry name" value="PROTEIN LONG AFTER FAR-RED 3"/>
    <property type="match status" value="1"/>
</dbReference>
<gene>
    <name evidence="2" type="ORF">QQX04_02260</name>
</gene>
<comment type="caution">
    <text evidence="2">The sequence shown here is derived from an EMBL/GenBank/DDBJ whole genome shotgun (WGS) entry which is preliminary data.</text>
</comment>
<evidence type="ECO:0000259" key="1">
    <source>
        <dbReference type="Pfam" id="PF07969"/>
    </source>
</evidence>
<dbReference type="SUPFAM" id="SSF51556">
    <property type="entry name" value="Metallo-dependent hydrolases"/>
    <property type="match status" value="1"/>
</dbReference>
<feature type="domain" description="Amidohydrolase 3" evidence="1">
    <location>
        <begin position="44"/>
        <end position="487"/>
    </location>
</feature>
<dbReference type="Gene3D" id="3.10.310.70">
    <property type="match status" value="1"/>
</dbReference>
<dbReference type="Pfam" id="PF07969">
    <property type="entry name" value="Amidohydro_3"/>
    <property type="match status" value="1"/>
</dbReference>
<accession>A0ABT8FZC7</accession>
<sequence>MTLVLRSVRLLDGPDAPVDVVVEDDTIASIVPAGEATATVEDHVFDLEGRWVTPGYVDHHTHFTMWAKHLARLDVSAAREPEDAAEAIRVALASEHVVDDSAFVARGFQDALWTREPTGEMLDAAAAAAGQEGRAIVVVSHDLHTVWVNEAAAQRFHAPRTGIVREDGAFAVEQAVDREAAEGEDDLIAAALSAASARGVTRLTDLEMADNPGVWAGRFRRGLDTMRIVANIYPEHLPLSVARGERTGAVVPDTGGMVTVGALKLFADGALNSGTALCHDPYLDGGFGYAVYGEGELEQVMADAHAQGFAIALHAIGDLAVARALDAFEASGARGTIEHAQLVANADLARFAALGVGASVHPEHLLDDRDVTDRLWAGRTERAFPYRALTEAGATLTFGSDAPVAPLDPWFAISAAVHRTRDARDAWEPGNAVDPMTALRASWAVPALAVGGQADLAVLDADPRTADMPTLRGMYVSLTVAAGKVTHRAW</sequence>
<proteinExistence type="predicted"/>
<dbReference type="Gene3D" id="3.20.20.140">
    <property type="entry name" value="Metal-dependent hydrolases"/>
    <property type="match status" value="1"/>
</dbReference>
<protein>
    <submittedName>
        <fullName evidence="2">Amidohydrolase family protein</fullName>
    </submittedName>
</protein>
<dbReference type="SUPFAM" id="SSF51338">
    <property type="entry name" value="Composite domain of metallo-dependent hydrolases"/>
    <property type="match status" value="1"/>
</dbReference>
<dbReference type="InterPro" id="IPR032466">
    <property type="entry name" value="Metal_Hydrolase"/>
</dbReference>
<dbReference type="RefSeq" id="WP_301125825.1">
    <property type="nucleotide sequence ID" value="NZ_JAUHPV010000001.1"/>
</dbReference>
<evidence type="ECO:0000313" key="2">
    <source>
        <dbReference type="EMBL" id="MDN4471814.1"/>
    </source>
</evidence>
<keyword evidence="3" id="KW-1185">Reference proteome</keyword>
<name>A0ABT8FZC7_9MICO</name>
<dbReference type="EMBL" id="JAUHPV010000001">
    <property type="protein sequence ID" value="MDN4471814.1"/>
    <property type="molecule type" value="Genomic_DNA"/>
</dbReference>